<dbReference type="SUPFAM" id="SSF46785">
    <property type="entry name" value="Winged helix' DNA-binding domain"/>
    <property type="match status" value="1"/>
</dbReference>
<gene>
    <name evidence="1" type="ORF">GCM10010970_38050</name>
</gene>
<dbReference type="Proteomes" id="UP000637267">
    <property type="component" value="Unassembled WGS sequence"/>
</dbReference>
<dbReference type="RefSeq" id="WP_188706589.1">
    <property type="nucleotide sequence ID" value="NZ_BMLX01000008.1"/>
</dbReference>
<keyword evidence="2" id="KW-1185">Reference proteome</keyword>
<dbReference type="Gene3D" id="1.10.10.10">
    <property type="entry name" value="Winged helix-like DNA-binding domain superfamily/Winged helix DNA-binding domain"/>
    <property type="match status" value="1"/>
</dbReference>
<evidence type="ECO:0000313" key="1">
    <source>
        <dbReference type="EMBL" id="GGP23805.1"/>
    </source>
</evidence>
<reference evidence="2" key="1">
    <citation type="journal article" date="2019" name="Int. J. Syst. Evol. Microbiol.">
        <title>The Global Catalogue of Microorganisms (GCM) 10K type strain sequencing project: providing services to taxonomists for standard genome sequencing and annotation.</title>
        <authorList>
            <consortium name="The Broad Institute Genomics Platform"/>
            <consortium name="The Broad Institute Genome Sequencing Center for Infectious Disease"/>
            <person name="Wu L."/>
            <person name="Ma J."/>
        </authorList>
    </citation>
    <scope>NUCLEOTIDE SEQUENCE [LARGE SCALE GENOMIC DNA]</scope>
    <source>
        <strain evidence="2">CGMCC 1.8859</strain>
    </source>
</reference>
<dbReference type="InterPro" id="IPR036390">
    <property type="entry name" value="WH_DNA-bd_sf"/>
</dbReference>
<dbReference type="EMBL" id="BMLX01000008">
    <property type="protein sequence ID" value="GGP23805.1"/>
    <property type="molecule type" value="Genomic_DNA"/>
</dbReference>
<protein>
    <recommendedName>
        <fullName evidence="3">Helix-turn-helix domain-containing protein</fullName>
    </recommendedName>
</protein>
<proteinExistence type="predicted"/>
<dbReference type="InterPro" id="IPR036388">
    <property type="entry name" value="WH-like_DNA-bd_sf"/>
</dbReference>
<accession>A0ABQ2PF60</accession>
<name>A0ABQ2PF60_9NEIS</name>
<evidence type="ECO:0000313" key="2">
    <source>
        <dbReference type="Proteomes" id="UP000637267"/>
    </source>
</evidence>
<evidence type="ECO:0008006" key="3">
    <source>
        <dbReference type="Google" id="ProtNLM"/>
    </source>
</evidence>
<comment type="caution">
    <text evidence="1">The sequence shown here is derived from an EMBL/GenBank/DDBJ whole genome shotgun (WGS) entry which is preliminary data.</text>
</comment>
<organism evidence="1 2">
    <name type="scientific">Silvimonas iriomotensis</name>
    <dbReference type="NCBI Taxonomy" id="449662"/>
    <lineage>
        <taxon>Bacteria</taxon>
        <taxon>Pseudomonadati</taxon>
        <taxon>Pseudomonadota</taxon>
        <taxon>Betaproteobacteria</taxon>
        <taxon>Neisseriales</taxon>
        <taxon>Chitinibacteraceae</taxon>
        <taxon>Silvimonas</taxon>
    </lineage>
</organism>
<sequence>MDSLITAAARALATGDALGALNRVALREDPPALALRGIAMAQLGDLPRARQLLRRAAQGFGPKEAVARARCVVAEAEIALAARDLTWPTKALEVAQATLTTHGDRFNAAHAQFVILRRLLLLGRLPEAEHALQTVAAQTLPPALRAVHGLIEAGIAMRRLHSSAARVALANAAQAAADARIGALMAEIAAAARLLDAPAARLITQGRMQTLRLDEIEALQKTPVLLVDACRNCVRDATQTINLATRPILFVLARMLGEAWPADAPRDALIAGAFRIRHPDDTHRARLRVEVGRLRKLLHPAADIQATRQGFVLVPRYTREVAVLAPTVEDANAAVLALLTDGESWSSSALALALGTSQRTVQRALDSLNAAGKVQYFGQGRARRWLNPPMPGFATTLLLPAPFADMPG</sequence>